<evidence type="ECO:0000256" key="4">
    <source>
        <dbReference type="ARBA" id="ARBA00022679"/>
    </source>
</evidence>
<feature type="domain" description="Aminotransferase class V" evidence="11">
    <location>
        <begin position="3"/>
        <end position="361"/>
    </location>
</feature>
<sequence>MAIYLDYNASSPIDERVLDTMIDIYKNYPGNPDSRTHDFGKNTRTILEEGRKKVGNLLNVQSNEVFFTSGATESNNIAVLGLKEYALRVKKNHIITTSVEHKAILETMKHLENDGFIIDYVNPNQDGEIDVNQIKNLITDKTLLVSIMHVNNETGVIFPVEEIGELLDSTDVLFHIDATQSAGKLVPELKKIKYDMLTLSSHKLAGPQGIGALILRRKNYELPPIKAIMFGGEQEGGIRPGTVPTALVAGFGKACELAEQEYEGNFKQLKECQNAILKLLGDSTIKYSIHGNIEHLIPNTLNIAFEGINSEALMILTKEFCGISNGSACNSKNYKGSYVLESMGLNQSEIASSVRISWGPHTNLKVLKEEFARLLDVAKNLQ</sequence>
<dbReference type="GeneID" id="78274818"/>
<dbReference type="InterPro" id="IPR015424">
    <property type="entry name" value="PyrdxlP-dep_Trfase"/>
</dbReference>
<proteinExistence type="inferred from homology"/>
<gene>
    <name evidence="12" type="ORF">BO225_02505</name>
</gene>
<evidence type="ECO:0000313" key="13">
    <source>
        <dbReference type="Proteomes" id="UP000186705"/>
    </source>
</evidence>
<keyword evidence="7" id="KW-0408">Iron</keyword>
<dbReference type="InterPro" id="IPR000192">
    <property type="entry name" value="Aminotrans_V_dom"/>
</dbReference>
<dbReference type="EMBL" id="MPKA01000045">
    <property type="protein sequence ID" value="OLU47530.1"/>
    <property type="molecule type" value="Genomic_DNA"/>
</dbReference>
<dbReference type="Proteomes" id="UP000186705">
    <property type="component" value="Unassembled WGS sequence"/>
</dbReference>
<evidence type="ECO:0000256" key="8">
    <source>
        <dbReference type="ARBA" id="ARBA00023014"/>
    </source>
</evidence>
<keyword evidence="4" id="KW-0808">Transferase</keyword>
<dbReference type="Gene3D" id="3.40.640.10">
    <property type="entry name" value="Type I PLP-dependent aspartate aminotransferase-like (Major domain)"/>
    <property type="match status" value="1"/>
</dbReference>
<dbReference type="InterPro" id="IPR016454">
    <property type="entry name" value="Cysteine_dSase"/>
</dbReference>
<evidence type="ECO:0000259" key="11">
    <source>
        <dbReference type="Pfam" id="PF00266"/>
    </source>
</evidence>
<dbReference type="AlphaFoldDB" id="A0A1U7NPJ6"/>
<dbReference type="Gene3D" id="3.90.1150.10">
    <property type="entry name" value="Aspartate Aminotransferase, domain 1"/>
    <property type="match status" value="1"/>
</dbReference>
<dbReference type="RefSeq" id="WP_076340715.1">
    <property type="nucleotide sequence ID" value="NZ_CAOQIG010000010.1"/>
</dbReference>
<comment type="caution">
    <text evidence="12">The sequence shown here is derived from an EMBL/GenBank/DDBJ whole genome shotgun (WGS) entry which is preliminary data.</text>
</comment>
<keyword evidence="6" id="KW-0663">Pyridoxal phosphate</keyword>
<dbReference type="SUPFAM" id="SSF53383">
    <property type="entry name" value="PLP-dependent transferases"/>
    <property type="match status" value="1"/>
</dbReference>
<dbReference type="PROSITE" id="PS00595">
    <property type="entry name" value="AA_TRANSFER_CLASS_5"/>
    <property type="match status" value="1"/>
</dbReference>
<comment type="cofactor">
    <cofactor evidence="1 10">
        <name>pyridoxal 5'-phosphate</name>
        <dbReference type="ChEBI" id="CHEBI:597326"/>
    </cofactor>
</comment>
<keyword evidence="8" id="KW-0411">Iron-sulfur</keyword>
<reference evidence="12 13" key="1">
    <citation type="submission" date="2016-11" db="EMBL/GenBank/DDBJ databases">
        <title>Description of two novel members of the family Erysipelotrichaceae: Ileibacterium lipovorans gen. nov., sp. nov. and Dubosiella newyorkensis, gen. nov., sp. nov.</title>
        <authorList>
            <person name="Cox L.M."/>
            <person name="Sohn J."/>
            <person name="Tyrrell K.L."/>
            <person name="Citron D.M."/>
            <person name="Lawson P.A."/>
            <person name="Patel N.B."/>
            <person name="Iizumi T."/>
            <person name="Perez-Perez G.I."/>
            <person name="Goldstein E.J."/>
            <person name="Blaser M.J."/>
        </authorList>
    </citation>
    <scope>NUCLEOTIDE SEQUENCE [LARGE SCALE GENOMIC DNA]</scope>
    <source>
        <strain evidence="12 13">NYU-BL-A4</strain>
    </source>
</reference>
<evidence type="ECO:0000256" key="1">
    <source>
        <dbReference type="ARBA" id="ARBA00001933"/>
    </source>
</evidence>
<dbReference type="PIRSF" id="PIRSF005572">
    <property type="entry name" value="NifS"/>
    <property type="match status" value="1"/>
</dbReference>
<accession>A0A1U7NPJ6</accession>
<dbReference type="EC" id="2.8.1.7" evidence="3"/>
<evidence type="ECO:0000256" key="9">
    <source>
        <dbReference type="ARBA" id="ARBA00050776"/>
    </source>
</evidence>
<dbReference type="OrthoDB" id="9808002at2"/>
<evidence type="ECO:0000256" key="7">
    <source>
        <dbReference type="ARBA" id="ARBA00023004"/>
    </source>
</evidence>
<evidence type="ECO:0000256" key="6">
    <source>
        <dbReference type="ARBA" id="ARBA00022898"/>
    </source>
</evidence>
<protein>
    <recommendedName>
        <fullName evidence="3">cysteine desulfurase</fullName>
        <ecNumber evidence="3">2.8.1.7</ecNumber>
    </recommendedName>
</protein>
<comment type="similarity">
    <text evidence="2">Belongs to the class-V pyridoxal-phosphate-dependent aminotransferase family. NifS/IscS subfamily.</text>
</comment>
<name>A0A1U7NPJ6_9FIRM</name>
<organism evidence="12 13">
    <name type="scientific">Dubosiella newyorkensis</name>
    <dbReference type="NCBI Taxonomy" id="1862672"/>
    <lineage>
        <taxon>Bacteria</taxon>
        <taxon>Bacillati</taxon>
        <taxon>Bacillota</taxon>
        <taxon>Erysipelotrichia</taxon>
        <taxon>Erysipelotrichales</taxon>
        <taxon>Erysipelotrichaceae</taxon>
        <taxon>Dubosiella</taxon>
    </lineage>
</organism>
<evidence type="ECO:0000256" key="3">
    <source>
        <dbReference type="ARBA" id="ARBA00012239"/>
    </source>
</evidence>
<comment type="catalytic activity">
    <reaction evidence="9">
        <text>(sulfur carrier)-H + L-cysteine = (sulfur carrier)-SH + L-alanine</text>
        <dbReference type="Rhea" id="RHEA:43892"/>
        <dbReference type="Rhea" id="RHEA-COMP:14737"/>
        <dbReference type="Rhea" id="RHEA-COMP:14739"/>
        <dbReference type="ChEBI" id="CHEBI:29917"/>
        <dbReference type="ChEBI" id="CHEBI:35235"/>
        <dbReference type="ChEBI" id="CHEBI:57972"/>
        <dbReference type="ChEBI" id="CHEBI:64428"/>
        <dbReference type="EC" id="2.8.1.7"/>
    </reaction>
</comment>
<dbReference type="GO" id="GO:0046872">
    <property type="term" value="F:metal ion binding"/>
    <property type="evidence" value="ECO:0007669"/>
    <property type="project" value="UniProtKB-KW"/>
</dbReference>
<evidence type="ECO:0000256" key="10">
    <source>
        <dbReference type="RuleBase" id="RU004504"/>
    </source>
</evidence>
<dbReference type="Pfam" id="PF00266">
    <property type="entry name" value="Aminotran_5"/>
    <property type="match status" value="1"/>
</dbReference>
<dbReference type="InterPro" id="IPR020578">
    <property type="entry name" value="Aminotrans_V_PyrdxlP_BS"/>
</dbReference>
<evidence type="ECO:0000256" key="2">
    <source>
        <dbReference type="ARBA" id="ARBA00006490"/>
    </source>
</evidence>
<dbReference type="GO" id="GO:0031071">
    <property type="term" value="F:cysteine desulfurase activity"/>
    <property type="evidence" value="ECO:0007669"/>
    <property type="project" value="UniProtKB-EC"/>
</dbReference>
<dbReference type="STRING" id="1862672.BO225_02505"/>
<dbReference type="GO" id="GO:0051536">
    <property type="term" value="F:iron-sulfur cluster binding"/>
    <property type="evidence" value="ECO:0007669"/>
    <property type="project" value="UniProtKB-KW"/>
</dbReference>
<evidence type="ECO:0000256" key="5">
    <source>
        <dbReference type="ARBA" id="ARBA00022723"/>
    </source>
</evidence>
<dbReference type="InterPro" id="IPR015422">
    <property type="entry name" value="PyrdxlP-dep_Trfase_small"/>
</dbReference>
<dbReference type="PANTHER" id="PTHR11601">
    <property type="entry name" value="CYSTEINE DESULFURYLASE FAMILY MEMBER"/>
    <property type="match status" value="1"/>
</dbReference>
<keyword evidence="5" id="KW-0479">Metal-binding</keyword>
<keyword evidence="13" id="KW-1185">Reference proteome</keyword>
<dbReference type="PANTHER" id="PTHR11601:SF34">
    <property type="entry name" value="CYSTEINE DESULFURASE"/>
    <property type="match status" value="1"/>
</dbReference>
<evidence type="ECO:0000313" key="12">
    <source>
        <dbReference type="EMBL" id="OLU47530.1"/>
    </source>
</evidence>
<dbReference type="InterPro" id="IPR015421">
    <property type="entry name" value="PyrdxlP-dep_Trfase_major"/>
</dbReference>